<dbReference type="RefSeq" id="WP_245129028.1">
    <property type="nucleotide sequence ID" value="NZ_JALJEJ010000002.1"/>
</dbReference>
<accession>A0A9X1X126</accession>
<comment type="caution">
    <text evidence="1">The sequence shown here is derived from an EMBL/GenBank/DDBJ whole genome shotgun (WGS) entry which is preliminary data.</text>
</comment>
<dbReference type="AlphaFoldDB" id="A0A9X1X126"/>
<organism evidence="1 2">
    <name type="scientific">Mucilaginibacter straminoryzae</name>
    <dbReference type="NCBI Taxonomy" id="2932774"/>
    <lineage>
        <taxon>Bacteria</taxon>
        <taxon>Pseudomonadati</taxon>
        <taxon>Bacteroidota</taxon>
        <taxon>Sphingobacteriia</taxon>
        <taxon>Sphingobacteriales</taxon>
        <taxon>Sphingobacteriaceae</taxon>
        <taxon>Mucilaginibacter</taxon>
    </lineage>
</organism>
<dbReference type="Proteomes" id="UP001139450">
    <property type="component" value="Unassembled WGS sequence"/>
</dbReference>
<evidence type="ECO:0000313" key="2">
    <source>
        <dbReference type="Proteomes" id="UP001139450"/>
    </source>
</evidence>
<dbReference type="EMBL" id="JALJEJ010000002">
    <property type="protein sequence ID" value="MCJ8209199.1"/>
    <property type="molecule type" value="Genomic_DNA"/>
</dbReference>
<keyword evidence="2" id="KW-1185">Reference proteome</keyword>
<name>A0A9X1X126_9SPHI</name>
<gene>
    <name evidence="1" type="ORF">MUY27_05735</name>
</gene>
<protein>
    <submittedName>
        <fullName evidence="1">Uncharacterized protein</fullName>
    </submittedName>
</protein>
<evidence type="ECO:0000313" key="1">
    <source>
        <dbReference type="EMBL" id="MCJ8209199.1"/>
    </source>
</evidence>
<sequence length="66" mass="7620">MSIQKALNVIDRLKTDTKLSGSLRTFDDLLTVLEKEQVEISKEALHKGFLLDWKMRWIKSTSDLGK</sequence>
<reference evidence="1" key="1">
    <citation type="submission" date="2022-04" db="EMBL/GenBank/DDBJ databases">
        <title>Mucilaginibacter sp. RS28 isolated from freshwater.</title>
        <authorList>
            <person name="Ko S.-R."/>
        </authorList>
    </citation>
    <scope>NUCLEOTIDE SEQUENCE</scope>
    <source>
        <strain evidence="1">RS28</strain>
    </source>
</reference>
<proteinExistence type="predicted"/>